<comment type="subcellular location">
    <subcellularLocation>
        <location evidence="6">Cytoplasm</location>
    </subcellularLocation>
</comment>
<keyword evidence="5 6" id="KW-0684">Rhamnose metabolism</keyword>
<dbReference type="Pfam" id="PF06134">
    <property type="entry name" value="RhaA"/>
    <property type="match status" value="1"/>
</dbReference>
<dbReference type="GO" id="GO:0019324">
    <property type="term" value="P:L-lyxose metabolic process"/>
    <property type="evidence" value="ECO:0007669"/>
    <property type="project" value="TreeGrafter"/>
</dbReference>
<dbReference type="UniPathway" id="UPA00541">
    <property type="reaction ID" value="UER00601"/>
</dbReference>
<dbReference type="InterPro" id="IPR009308">
    <property type="entry name" value="Rhamnose_isomerase"/>
</dbReference>
<dbReference type="InterPro" id="IPR050337">
    <property type="entry name" value="L-rhamnose_isomerase"/>
</dbReference>
<keyword evidence="2 6" id="KW-0479">Metal-binding</keyword>
<comment type="similarity">
    <text evidence="6">Belongs to the rhamnose isomerase family.</text>
</comment>
<feature type="binding site" evidence="6">
    <location>
        <position position="291"/>
    </location>
    <ligand>
        <name>Mn(2+)</name>
        <dbReference type="ChEBI" id="CHEBI:29035"/>
    </ligand>
</feature>
<dbReference type="EC" id="5.3.1.14" evidence="6 7"/>
<feature type="binding site" evidence="6">
    <location>
        <position position="257"/>
    </location>
    <ligand>
        <name>Mn(2+)</name>
        <dbReference type="ChEBI" id="CHEBI:29035"/>
    </ligand>
</feature>
<dbReference type="eggNOG" id="COG4806">
    <property type="taxonomic scope" value="Bacteria"/>
</dbReference>
<evidence type="ECO:0000313" key="9">
    <source>
        <dbReference type="Proteomes" id="UP000027725"/>
    </source>
</evidence>
<protein>
    <recommendedName>
        <fullName evidence="6 7">L-rhamnose isomerase</fullName>
        <ecNumber evidence="6 7">5.3.1.14</ecNumber>
    </recommendedName>
</protein>
<dbReference type="STRING" id="1185766.SAMN05216224_11537"/>
<evidence type="ECO:0000256" key="2">
    <source>
        <dbReference type="ARBA" id="ARBA00022723"/>
    </source>
</evidence>
<evidence type="ECO:0000256" key="5">
    <source>
        <dbReference type="ARBA" id="ARBA00023308"/>
    </source>
</evidence>
<dbReference type="GO" id="GO:0005737">
    <property type="term" value="C:cytoplasm"/>
    <property type="evidence" value="ECO:0007669"/>
    <property type="project" value="UniProtKB-SubCell"/>
</dbReference>
<dbReference type="InterPro" id="IPR036237">
    <property type="entry name" value="Xyl_isomerase-like_sf"/>
</dbReference>
<keyword evidence="3 6" id="KW-0464">Manganese</keyword>
<organism evidence="8 9">
    <name type="scientific">Thioclava dalianensis</name>
    <dbReference type="NCBI Taxonomy" id="1185766"/>
    <lineage>
        <taxon>Bacteria</taxon>
        <taxon>Pseudomonadati</taxon>
        <taxon>Pseudomonadota</taxon>
        <taxon>Alphaproteobacteria</taxon>
        <taxon>Rhodobacterales</taxon>
        <taxon>Paracoccaceae</taxon>
        <taxon>Thioclava</taxon>
    </lineage>
</organism>
<gene>
    <name evidence="6" type="primary">rhaA</name>
    <name evidence="8" type="ORF">DL1_17080</name>
</gene>
<evidence type="ECO:0000256" key="3">
    <source>
        <dbReference type="ARBA" id="ARBA00023211"/>
    </source>
</evidence>
<reference evidence="8 9" key="1">
    <citation type="submission" date="2014-03" db="EMBL/GenBank/DDBJ databases">
        <title>The draft genome sequence of Thioclava dalianensis DLFJ1-1.</title>
        <authorList>
            <person name="Lai Q."/>
            <person name="Shao Z."/>
        </authorList>
    </citation>
    <scope>NUCLEOTIDE SEQUENCE [LARGE SCALE GENOMIC DNA]</scope>
    <source>
        <strain evidence="8 9">DLFJ1-1</strain>
    </source>
</reference>
<keyword evidence="4 6" id="KW-0413">Isomerase</keyword>
<sequence>MSRYEDARAQYADWGVETEAALSALAEIPISLHCWQGDDVVGFETRTGASGGGIQATGNHPGRARNPQELRADLDFAYGQIPGTHRLNLHAFYLDTDAAPDRDAIELTHFQSWIDWAKEKNHGIDFNPTFFAHAKADDNLTLSHPDQGIRDFWIEHGKRAREIAAGIGKALGSASVNNIWVPDGSKDTPVDRMAARQRLEAALDAMMATGFARAQLIDAVESKLFGIGVESMTVGSHEFYLGYAIRREIALCLDMGHFHPTENVADKLSAVWLSVPELLLHVSRPVRWDSDHVILLDDSILQMAQELVFADLLKRTHIGLDFFDATISRTAAWVIGTRNMQKALLRALLLPQTRLKAAEAALDFSARLMITEEAKDLPYGAIWQEFCARQNVPDGLSLISELERYQSKVAMRR</sequence>
<dbReference type="PANTHER" id="PTHR30268">
    <property type="entry name" value="L-RHAMNOSE ISOMERASE"/>
    <property type="match status" value="1"/>
</dbReference>
<dbReference type="EMBL" id="JHEH01000057">
    <property type="protein sequence ID" value="KEP67939.1"/>
    <property type="molecule type" value="Genomic_DNA"/>
</dbReference>
<keyword evidence="9" id="KW-1185">Reference proteome</keyword>
<dbReference type="GO" id="GO:0030145">
    <property type="term" value="F:manganese ion binding"/>
    <property type="evidence" value="ECO:0007669"/>
    <property type="project" value="UniProtKB-UniRule"/>
</dbReference>
<dbReference type="GO" id="GO:0019301">
    <property type="term" value="P:rhamnose catabolic process"/>
    <property type="evidence" value="ECO:0007669"/>
    <property type="project" value="UniProtKB-UniRule"/>
</dbReference>
<dbReference type="Gene3D" id="3.20.20.150">
    <property type="entry name" value="Divalent-metal-dependent TIM barrel enzymes"/>
    <property type="match status" value="1"/>
</dbReference>
<comment type="catalytic activity">
    <reaction evidence="6">
        <text>L-rhamnopyranose = L-rhamnulose</text>
        <dbReference type="Rhea" id="RHEA:23160"/>
        <dbReference type="ChEBI" id="CHEBI:17897"/>
        <dbReference type="ChEBI" id="CHEBI:62346"/>
        <dbReference type="EC" id="5.3.1.14"/>
    </reaction>
</comment>
<proteinExistence type="inferred from homology"/>
<evidence type="ECO:0000256" key="6">
    <source>
        <dbReference type="HAMAP-Rule" id="MF_00541"/>
    </source>
</evidence>
<evidence type="ECO:0000256" key="1">
    <source>
        <dbReference type="ARBA" id="ARBA00022490"/>
    </source>
</evidence>
<evidence type="ECO:0000313" key="8">
    <source>
        <dbReference type="EMBL" id="KEP67939.1"/>
    </source>
</evidence>
<comment type="caution">
    <text evidence="8">The sequence shown here is derived from an EMBL/GenBank/DDBJ whole genome shotgun (WGS) entry which is preliminary data.</text>
</comment>
<evidence type="ECO:0000256" key="4">
    <source>
        <dbReference type="ARBA" id="ARBA00023235"/>
    </source>
</evidence>
<dbReference type="AlphaFoldDB" id="A0A074T8A6"/>
<evidence type="ECO:0000256" key="7">
    <source>
        <dbReference type="NCBIfam" id="TIGR01748"/>
    </source>
</evidence>
<comment type="function">
    <text evidence="6">Catalyzes the interconversion of L-rhamnose and L-rhamnulose.</text>
</comment>
<dbReference type="NCBIfam" id="TIGR01748">
    <property type="entry name" value="rhaA"/>
    <property type="match status" value="1"/>
</dbReference>
<dbReference type="GO" id="GO:0008740">
    <property type="term" value="F:L-rhamnose isomerase activity"/>
    <property type="evidence" value="ECO:0007669"/>
    <property type="project" value="UniProtKB-UniRule"/>
</dbReference>
<feature type="binding site" evidence="6">
    <location>
        <position position="289"/>
    </location>
    <ligand>
        <name>Mn(2+)</name>
        <dbReference type="ChEBI" id="CHEBI:29035"/>
    </ligand>
</feature>
<accession>A0A074T8A6</accession>
<dbReference type="RefSeq" id="WP_038069868.1">
    <property type="nucleotide sequence ID" value="NZ_FOVB01000015.1"/>
</dbReference>
<dbReference type="OrthoDB" id="9766697at2"/>
<comment type="pathway">
    <text evidence="6">Carbohydrate degradation; L-rhamnose degradation; glycerone phosphate from L-rhamnose: step 1/3.</text>
</comment>
<dbReference type="SUPFAM" id="SSF51658">
    <property type="entry name" value="Xylose isomerase-like"/>
    <property type="match status" value="1"/>
</dbReference>
<dbReference type="NCBIfam" id="NF002203">
    <property type="entry name" value="PRK01076.1"/>
    <property type="match status" value="1"/>
</dbReference>
<name>A0A074T8A6_9RHOB</name>
<keyword evidence="1 6" id="KW-0963">Cytoplasm</keyword>
<dbReference type="HAMAP" id="MF_00541">
    <property type="entry name" value="RhaA"/>
    <property type="match status" value="1"/>
</dbReference>
<dbReference type="Proteomes" id="UP000027725">
    <property type="component" value="Unassembled WGS sequence"/>
</dbReference>
<dbReference type="PANTHER" id="PTHR30268:SF0">
    <property type="entry name" value="L-RHAMNOSE ISOMERASE"/>
    <property type="match status" value="1"/>
</dbReference>
<comment type="cofactor">
    <cofactor evidence="6">
        <name>Mn(2+)</name>
        <dbReference type="ChEBI" id="CHEBI:29035"/>
    </cofactor>
    <text evidence="6">Binds 1 Mn(2+) ion per subunit.</text>
</comment>